<dbReference type="PROSITE" id="PS00552">
    <property type="entry name" value="HTH_MERR_1"/>
    <property type="match status" value="1"/>
</dbReference>
<evidence type="ECO:0000256" key="3">
    <source>
        <dbReference type="ARBA" id="ARBA00023125"/>
    </source>
</evidence>
<feature type="domain" description="HTH merR-type" evidence="5">
    <location>
        <begin position="2"/>
        <end position="71"/>
    </location>
</feature>
<dbReference type="AlphaFoldDB" id="A0A1I2DLZ9"/>
<evidence type="ECO:0000313" key="6">
    <source>
        <dbReference type="EMBL" id="SFE81614.1"/>
    </source>
</evidence>
<protein>
    <submittedName>
        <fullName evidence="6">DNA-binding transcriptional regulator, MerR family</fullName>
    </submittedName>
</protein>
<name>A0A1I2DLZ9_9GAMM</name>
<accession>A0A1I2DLZ9</accession>
<dbReference type="RefSeq" id="WP_026633052.1">
    <property type="nucleotide sequence ID" value="NZ_FONH01000004.1"/>
</dbReference>
<keyword evidence="3 6" id="KW-0238">DNA-binding</keyword>
<evidence type="ECO:0000313" key="7">
    <source>
        <dbReference type="Proteomes" id="UP000199477"/>
    </source>
</evidence>
<dbReference type="InterPro" id="IPR009061">
    <property type="entry name" value="DNA-bd_dom_put_sf"/>
</dbReference>
<dbReference type="STRING" id="500610.SAMN02799615_01733"/>
<keyword evidence="4" id="KW-0804">Transcription</keyword>
<dbReference type="SMART" id="SM00422">
    <property type="entry name" value="HTH_MERR"/>
    <property type="match status" value="1"/>
</dbReference>
<dbReference type="PRINTS" id="PR00040">
    <property type="entry name" value="HTHMERR"/>
</dbReference>
<dbReference type="PANTHER" id="PTHR30204:SF69">
    <property type="entry name" value="MERR-FAMILY TRANSCRIPTIONAL REGULATOR"/>
    <property type="match status" value="1"/>
</dbReference>
<dbReference type="GO" id="GO:0003677">
    <property type="term" value="F:DNA binding"/>
    <property type="evidence" value="ECO:0007669"/>
    <property type="project" value="UniProtKB-KW"/>
</dbReference>
<reference evidence="7" key="1">
    <citation type="submission" date="2016-10" db="EMBL/GenBank/DDBJ databases">
        <authorList>
            <person name="Varghese N."/>
            <person name="Submissions S."/>
        </authorList>
    </citation>
    <scope>NUCLEOTIDE SEQUENCE [LARGE SCALE GENOMIC DNA]</scope>
    <source>
        <strain evidence="7">UNC178MFTsu3.1</strain>
    </source>
</reference>
<gene>
    <name evidence="6" type="ORF">SAMN02799615_01733</name>
</gene>
<evidence type="ECO:0000256" key="2">
    <source>
        <dbReference type="ARBA" id="ARBA00023015"/>
    </source>
</evidence>
<dbReference type="InterPro" id="IPR047057">
    <property type="entry name" value="MerR_fam"/>
</dbReference>
<dbReference type="SUPFAM" id="SSF46955">
    <property type="entry name" value="Putative DNA-binding domain"/>
    <property type="match status" value="1"/>
</dbReference>
<dbReference type="Pfam" id="PF07739">
    <property type="entry name" value="TipAS"/>
    <property type="match status" value="1"/>
</dbReference>
<keyword evidence="1" id="KW-0678">Repressor</keyword>
<organism evidence="6 7">
    <name type="scientific">Dyella marensis</name>
    <dbReference type="NCBI Taxonomy" id="500610"/>
    <lineage>
        <taxon>Bacteria</taxon>
        <taxon>Pseudomonadati</taxon>
        <taxon>Pseudomonadota</taxon>
        <taxon>Gammaproteobacteria</taxon>
        <taxon>Lysobacterales</taxon>
        <taxon>Rhodanobacteraceae</taxon>
        <taxon>Dyella</taxon>
    </lineage>
</organism>
<keyword evidence="7" id="KW-1185">Reference proteome</keyword>
<keyword evidence="2" id="KW-0805">Transcription regulation</keyword>
<proteinExistence type="predicted"/>
<dbReference type="EMBL" id="FONH01000004">
    <property type="protein sequence ID" value="SFE81614.1"/>
    <property type="molecule type" value="Genomic_DNA"/>
</dbReference>
<dbReference type="Proteomes" id="UP000199477">
    <property type="component" value="Unassembled WGS sequence"/>
</dbReference>
<evidence type="ECO:0000259" key="5">
    <source>
        <dbReference type="PROSITE" id="PS50937"/>
    </source>
</evidence>
<evidence type="ECO:0000256" key="1">
    <source>
        <dbReference type="ARBA" id="ARBA00022491"/>
    </source>
</evidence>
<evidence type="ECO:0000256" key="4">
    <source>
        <dbReference type="ARBA" id="ARBA00023163"/>
    </source>
</evidence>
<dbReference type="InterPro" id="IPR012925">
    <property type="entry name" value="TipAS_dom"/>
</dbReference>
<dbReference type="InterPro" id="IPR000551">
    <property type="entry name" value="MerR-type_HTH_dom"/>
</dbReference>
<dbReference type="Pfam" id="PF13411">
    <property type="entry name" value="MerR_1"/>
    <property type="match status" value="1"/>
</dbReference>
<dbReference type="GO" id="GO:0003700">
    <property type="term" value="F:DNA-binding transcription factor activity"/>
    <property type="evidence" value="ECO:0007669"/>
    <property type="project" value="InterPro"/>
</dbReference>
<dbReference type="PROSITE" id="PS50937">
    <property type="entry name" value="HTH_MERR_2"/>
    <property type="match status" value="1"/>
</dbReference>
<sequence>MLLTVGELARRCGLTVRTLHHYDAIGLLKPSVRSAAGYRLYDRANIERLHRIQALHQLGLSLTAIGDALSGPQAPLPEVIDRQLAHLDRELAKTALLRERLLRLRTQLEAGQSPDLADWLDTLETMTMYEKYFSPDELKTLPLHTDPDVLPDWKALVMAVQAAMDRGATAHDADVQLLALRWMTMIQRGTGNNPAFLLRLRAINEQEPAMRERSGITRELERFVEQALIAARLSIFARYLDAREMERMQLHYGAQMHAWPVLIAELRNAMADELPPAHPHVQAKARRWMELFRAYAGDDPVTHARIREAYAKEPELRSGSAVDDALLAYVRSAWASAQTAAH</sequence>
<dbReference type="PANTHER" id="PTHR30204">
    <property type="entry name" value="REDOX-CYCLING DRUG-SENSING TRANSCRIPTIONAL ACTIVATOR SOXR"/>
    <property type="match status" value="1"/>
</dbReference>
<dbReference type="Gene3D" id="1.10.1660.10">
    <property type="match status" value="1"/>
</dbReference>